<reference evidence="2 3" key="1">
    <citation type="journal article" date="2007" name="PLoS Pathog.">
        <title>Genome sequence of Babesia bovis and comparative analysis of apicomplexan hemoprotozoa.</title>
        <authorList>
            <person name="Brayton K.A."/>
            <person name="Lau A.O.T."/>
            <person name="Herndon D.R."/>
            <person name="Hannick L."/>
            <person name="Kappmeyer L.S."/>
            <person name="Berens S.J."/>
            <person name="Bidwell S.L."/>
            <person name="Brown W.C."/>
            <person name="Crabtree J."/>
            <person name="Fadrosh D."/>
            <person name="Feldblum T."/>
            <person name="Forberger H.A."/>
            <person name="Haas B.J."/>
            <person name="Howell J.M."/>
            <person name="Khouri H."/>
            <person name="Koo H."/>
            <person name="Mann D.J."/>
            <person name="Norimine J."/>
            <person name="Paulsen I.T."/>
            <person name="Radune D."/>
            <person name="Ren Q."/>
            <person name="Smith R.K. Jr."/>
            <person name="Suarez C.E."/>
            <person name="White O."/>
            <person name="Wortman J.R."/>
            <person name="Knowles D.P. Jr."/>
            <person name="McElwain T.F."/>
            <person name="Nene V.M."/>
        </authorList>
    </citation>
    <scope>NUCLEOTIDE SEQUENCE [LARGE SCALE GENOMIC DNA]</scope>
    <source>
        <strain evidence="2">T2Bo</strain>
    </source>
</reference>
<dbReference type="OMA" id="GEHDQAP"/>
<feature type="region of interest" description="Disordered" evidence="1">
    <location>
        <begin position="392"/>
        <end position="415"/>
    </location>
</feature>
<gene>
    <name evidence="2" type="ORF">BBOV_IV011900</name>
</gene>
<evidence type="ECO:0000256" key="1">
    <source>
        <dbReference type="SAM" id="MobiDB-lite"/>
    </source>
</evidence>
<dbReference type="InParanoid" id="A7ASM3"/>
<dbReference type="RefSeq" id="XP_001611110.1">
    <property type="nucleotide sequence ID" value="XM_001611060.1"/>
</dbReference>
<name>A7ASM3_BABBO</name>
<evidence type="ECO:0000313" key="2">
    <source>
        <dbReference type="EMBL" id="EDO07542.1"/>
    </source>
</evidence>
<accession>A7ASM3</accession>
<reference evidence="3" key="3">
    <citation type="journal article" date="2021" name="Int. J. Parasitol.">
        <title>Comparative analysis of gene expression between Babesia bovis blood stages and kinetes allowed by improved genome annotation.</title>
        <authorList>
            <person name="Ueti M.W."/>
            <person name="Johnson W.C."/>
            <person name="Kappmeyer L.S."/>
            <person name="Herndon D.R."/>
            <person name="Mousel M.R."/>
            <person name="Reif K.E."/>
            <person name="Taus N.S."/>
            <person name="Ifeonu O.O."/>
            <person name="Silva J.C."/>
            <person name="Suarez C.E."/>
            <person name="Brayton K.A."/>
        </authorList>
    </citation>
    <scope>NUCLEOTIDE SEQUENCE [LARGE SCALE GENOMIC DNA]</scope>
</reference>
<organism evidence="2 3">
    <name type="scientific">Babesia bovis</name>
    <dbReference type="NCBI Taxonomy" id="5865"/>
    <lineage>
        <taxon>Eukaryota</taxon>
        <taxon>Sar</taxon>
        <taxon>Alveolata</taxon>
        <taxon>Apicomplexa</taxon>
        <taxon>Aconoidasida</taxon>
        <taxon>Piroplasmida</taxon>
        <taxon>Babesiidae</taxon>
        <taxon>Babesia</taxon>
    </lineage>
</organism>
<protein>
    <submittedName>
        <fullName evidence="2">Uncharacterized protein</fullName>
    </submittedName>
</protein>
<comment type="caution">
    <text evidence="2">The sequence shown here is derived from an EMBL/GenBank/DDBJ whole genome shotgun (WGS) entry which is preliminary data.</text>
</comment>
<feature type="compositionally biased region" description="Polar residues" evidence="1">
    <location>
        <begin position="403"/>
        <end position="415"/>
    </location>
</feature>
<dbReference type="InterPro" id="IPR011049">
    <property type="entry name" value="Serralysin-like_metalloprot_C"/>
</dbReference>
<proteinExistence type="predicted"/>
<feature type="region of interest" description="Disordered" evidence="1">
    <location>
        <begin position="434"/>
        <end position="471"/>
    </location>
</feature>
<reference evidence="3" key="2">
    <citation type="journal article" date="2020" name="Data Brief">
        <title>Transcriptome dataset of Babesia bovis life stages within vertebrate and invertebrate hosts.</title>
        <authorList>
            <person name="Ueti M.W."/>
            <person name="Johnson W.C."/>
            <person name="Kappmeyer L.S."/>
            <person name="Herndon D.R."/>
            <person name="Mousel M.R."/>
            <person name="Reif K.E."/>
            <person name="Taus N.S."/>
            <person name="Ifeonu O.O."/>
            <person name="Silva J.C."/>
            <person name="Suarez C.E."/>
            <person name="Brayton K.A."/>
        </authorList>
    </citation>
    <scope>NUCLEOTIDE SEQUENCE [LARGE SCALE GENOMIC DNA]</scope>
</reference>
<sequence length="733" mass="82181">MYETKEDINSSDKNPWSWVYHNNDLTSKTGRLSMMPSEQTVSSSYNEHGNGNDIQLISSGMSEMTLNSSDVRYTSSDDIPRIPTLNLALLDKRESLPLSSLGEHDQAPPPQFNVKMAKDETIVAELNRIQSQLQSKLSTVRMEYQAGLTNSSLRGFDKKRTNRMISICSDDTVSLHSSSSEGVVHEGRFGIPKAFAKYTQPMTNKPEPNVTQNGSTNNPRRNVPHNLQYIINSAGGGTYDPNENIHGYYPSRREISVAGLRKAASGDYTATPSRLINSNDYNNTVMGLRKAVSSDYTSVPSGPRNAITSEYSSTSSGFRNAVSKNYNTMSVGPRNPASTDYSTSTPGLIKAMSDDYANTVTQLKMSTPKPPRNIGMYNESILEDILKREKLKNDSDEQDDIQEATSTEKQQEESQISLITSNVYNFIEGFINTGNTSSSSQSTKENEAPKRSNTSTRSMRCRQEAMRSEIEKQTNIQPHEYASTIVNNSNGQQRALPQRHAYNAIVEQETKNMIYNAMYRGKAKSTHSEQSDEDQCSSYKIVSVSASEVEEVSKLYGSNIDNLQDPRANKIVERNIDGTALTHLPTTSGNHVKAVADYSLEYLNQLSKVNSKCALLRQTETESINETRGVNGARMRRSSVSPWFKNPLGEKAWAQRAKSSNYDGFVTSNDEAKVYVDPMQNMFLQEQMEQIATYRTEDEKKTQKILDPFYEYERLKQNKIQGKTNQQRTPLRN</sequence>
<dbReference type="Gene3D" id="2.150.10.10">
    <property type="entry name" value="Serralysin-like metalloprotease, C-terminal"/>
    <property type="match status" value="1"/>
</dbReference>
<dbReference type="VEuPathDB" id="PiroplasmaDB:BBOV_IV011900"/>
<feature type="region of interest" description="Disordered" evidence="1">
    <location>
        <begin position="200"/>
        <end position="223"/>
    </location>
</feature>
<dbReference type="EMBL" id="AAXT01000002">
    <property type="protein sequence ID" value="EDO07542.1"/>
    <property type="molecule type" value="Genomic_DNA"/>
</dbReference>
<evidence type="ECO:0000313" key="3">
    <source>
        <dbReference type="Proteomes" id="UP000002173"/>
    </source>
</evidence>
<feature type="compositionally biased region" description="Basic and acidic residues" evidence="1">
    <location>
        <begin position="461"/>
        <end position="471"/>
    </location>
</feature>
<feature type="compositionally biased region" description="Polar residues" evidence="1">
    <location>
        <begin position="209"/>
        <end position="220"/>
    </location>
</feature>
<dbReference type="KEGG" id="bbo:BBOV_IV011900"/>
<dbReference type="GeneID" id="5479344"/>
<dbReference type="AlphaFoldDB" id="A7ASM3"/>
<keyword evidence="3" id="KW-1185">Reference proteome</keyword>
<dbReference type="Proteomes" id="UP000002173">
    <property type="component" value="Unassembled WGS sequence"/>
</dbReference>